<evidence type="ECO:0000259" key="5">
    <source>
        <dbReference type="Pfam" id="PF00082"/>
    </source>
</evidence>
<dbReference type="InterPro" id="IPR036852">
    <property type="entry name" value="Peptidase_S8/S53_dom_sf"/>
</dbReference>
<keyword evidence="7" id="KW-1185">Reference proteome</keyword>
<sequence>MTLFLQIVSFVFILAAAVGWGHWVWDSNRSIEVPEKLSQILVHGIPESDALGLADAVAVGIIGRIAEHGRNVAFINEAAVTAVDAYGIQALTRVSQPAPSLLQASGQPKALDIAIEFAGSKVETKGLNSLLSIDSQHKGALSIALLLEKQGDKFIGLASSSFASNNAYGFAIPIEGKAQTIAEEIAMRFVQAHYAEEDSFYSALEPTDFRTFWMIRKNAAEIAIKASSGNDASVQQEAKNAYDSIKHLVHRYTKRPELQKLAAYLSSVSEDYAQAITHLRFLSDSIQSDEEKNKIYGMVSALEADARSNIDIEATTSSQSLVSTAYPGFTELEAGILSDPLISAMGASQLSQVIQHMDSARKPDLILVLGAFDKLAPFGSRVAPLSEQDRDVNDSLLPHTESVASVIATLAPSANVKVVKALDGSGGGTEAKILEAINRAIAAKPEVIVIPLGPISDIVKRSLAQAAKNSLVLVAAGNEREKMEHAKIPGVVFVGAENEGAPAGYSNYGKGVDFYAPGSVMTFDHGGKLARMTGTSYSVAIASAIAANLAALSKTRITPDILEQQLLLQTEISKAGRMLKIASEN</sequence>
<keyword evidence="4" id="KW-0720">Serine protease</keyword>
<dbReference type="GO" id="GO:0006508">
    <property type="term" value="P:proteolysis"/>
    <property type="evidence" value="ECO:0007669"/>
    <property type="project" value="UniProtKB-KW"/>
</dbReference>
<comment type="similarity">
    <text evidence="1">Belongs to the peptidase S8 family.</text>
</comment>
<evidence type="ECO:0000313" key="6">
    <source>
        <dbReference type="EMBL" id="SFF79885.1"/>
    </source>
</evidence>
<protein>
    <submittedName>
        <fullName evidence="6">Subtilase family protein</fullName>
    </submittedName>
</protein>
<dbReference type="AlphaFoldDB" id="A0A1I2LKS7"/>
<evidence type="ECO:0000256" key="4">
    <source>
        <dbReference type="ARBA" id="ARBA00022825"/>
    </source>
</evidence>
<reference evidence="7" key="1">
    <citation type="submission" date="2016-10" db="EMBL/GenBank/DDBJ databases">
        <authorList>
            <person name="Varghese N."/>
            <person name="Submissions S."/>
        </authorList>
    </citation>
    <scope>NUCLEOTIDE SEQUENCE [LARGE SCALE GENOMIC DNA]</scope>
    <source>
        <strain evidence="7">CGMCC 1.10971</strain>
    </source>
</reference>
<accession>A0A1I2LKS7</accession>
<organism evidence="6 7">
    <name type="scientific">Neptunomonas qingdaonensis</name>
    <dbReference type="NCBI Taxonomy" id="1045558"/>
    <lineage>
        <taxon>Bacteria</taxon>
        <taxon>Pseudomonadati</taxon>
        <taxon>Pseudomonadota</taxon>
        <taxon>Gammaproteobacteria</taxon>
        <taxon>Oceanospirillales</taxon>
        <taxon>Oceanospirillaceae</taxon>
        <taxon>Neptunomonas</taxon>
    </lineage>
</organism>
<feature type="domain" description="Peptidase S8/S53" evidence="5">
    <location>
        <begin position="407"/>
        <end position="569"/>
    </location>
</feature>
<dbReference type="SUPFAM" id="SSF52743">
    <property type="entry name" value="Subtilisin-like"/>
    <property type="match status" value="1"/>
</dbReference>
<evidence type="ECO:0000256" key="1">
    <source>
        <dbReference type="ARBA" id="ARBA00011073"/>
    </source>
</evidence>
<dbReference type="PANTHER" id="PTHR43806">
    <property type="entry name" value="PEPTIDASE S8"/>
    <property type="match status" value="1"/>
</dbReference>
<dbReference type="EMBL" id="FOOU01000001">
    <property type="protein sequence ID" value="SFF79885.1"/>
    <property type="molecule type" value="Genomic_DNA"/>
</dbReference>
<name>A0A1I2LKS7_9GAMM</name>
<keyword evidence="2" id="KW-0645">Protease</keyword>
<dbReference type="OrthoDB" id="9790784at2"/>
<dbReference type="Proteomes" id="UP000198623">
    <property type="component" value="Unassembled WGS sequence"/>
</dbReference>
<dbReference type="Gene3D" id="3.40.50.200">
    <property type="entry name" value="Peptidase S8/S53 domain"/>
    <property type="match status" value="1"/>
</dbReference>
<keyword evidence="3" id="KW-0378">Hydrolase</keyword>
<dbReference type="PANTHER" id="PTHR43806:SF11">
    <property type="entry name" value="CEREVISIN-RELATED"/>
    <property type="match status" value="1"/>
</dbReference>
<gene>
    <name evidence="6" type="ORF">SAMN05216175_10199</name>
</gene>
<evidence type="ECO:0000313" key="7">
    <source>
        <dbReference type="Proteomes" id="UP000198623"/>
    </source>
</evidence>
<evidence type="ECO:0000256" key="3">
    <source>
        <dbReference type="ARBA" id="ARBA00022801"/>
    </source>
</evidence>
<dbReference type="GO" id="GO:0004252">
    <property type="term" value="F:serine-type endopeptidase activity"/>
    <property type="evidence" value="ECO:0007669"/>
    <property type="project" value="InterPro"/>
</dbReference>
<evidence type="ECO:0000256" key="2">
    <source>
        <dbReference type="ARBA" id="ARBA00022670"/>
    </source>
</evidence>
<dbReference type="Pfam" id="PF00082">
    <property type="entry name" value="Peptidase_S8"/>
    <property type="match status" value="1"/>
</dbReference>
<dbReference type="InterPro" id="IPR000209">
    <property type="entry name" value="Peptidase_S8/S53_dom"/>
</dbReference>
<dbReference type="RefSeq" id="WP_090723036.1">
    <property type="nucleotide sequence ID" value="NZ_FOOU01000001.1"/>
</dbReference>
<proteinExistence type="inferred from homology"/>
<dbReference type="InterPro" id="IPR050131">
    <property type="entry name" value="Peptidase_S8_subtilisin-like"/>
</dbReference>
<dbReference type="STRING" id="1045558.SAMN05216175_10199"/>